<gene>
    <name evidence="2" type="ORF">NIES2119_23155</name>
</gene>
<evidence type="ECO:0000313" key="2">
    <source>
        <dbReference type="EMBL" id="OKH33478.1"/>
    </source>
</evidence>
<comment type="caution">
    <text evidence="2">The sequence shown here is derived from an EMBL/GenBank/DDBJ whole genome shotgun (WGS) entry which is preliminary data.</text>
</comment>
<dbReference type="Proteomes" id="UP000185860">
    <property type="component" value="Unassembled WGS sequence"/>
</dbReference>
<accession>A0A1U7IAB3</accession>
<feature type="signal peptide" evidence="1">
    <location>
        <begin position="1"/>
        <end position="34"/>
    </location>
</feature>
<name>A0A1U7IAB3_9CYAN</name>
<evidence type="ECO:0000313" key="3">
    <source>
        <dbReference type="Proteomes" id="UP000185860"/>
    </source>
</evidence>
<dbReference type="EMBL" id="MRCE01000029">
    <property type="protein sequence ID" value="OKH33478.1"/>
    <property type="molecule type" value="Genomic_DNA"/>
</dbReference>
<dbReference type="STRING" id="454136.NIES2119_23155"/>
<proteinExistence type="predicted"/>
<dbReference type="AlphaFoldDB" id="A0A1U7IAB3"/>
<organism evidence="2 3">
    <name type="scientific">[Phormidium ambiguum] IAM M-71</name>
    <dbReference type="NCBI Taxonomy" id="454136"/>
    <lineage>
        <taxon>Bacteria</taxon>
        <taxon>Bacillati</taxon>
        <taxon>Cyanobacteriota</taxon>
        <taxon>Cyanophyceae</taxon>
        <taxon>Oscillatoriophycideae</taxon>
        <taxon>Aerosakkonematales</taxon>
        <taxon>Aerosakkonemataceae</taxon>
        <taxon>Floridanema</taxon>
    </lineage>
</organism>
<protein>
    <submittedName>
        <fullName evidence="2">Uncharacterized protein</fullName>
    </submittedName>
</protein>
<reference evidence="2 3" key="1">
    <citation type="submission" date="2016-11" db="EMBL/GenBank/DDBJ databases">
        <title>Draft Genome Sequences of Nine Cyanobacterial Strains from Diverse Habitats.</title>
        <authorList>
            <person name="Zhu T."/>
            <person name="Hou S."/>
            <person name="Lu X."/>
            <person name="Hess W.R."/>
        </authorList>
    </citation>
    <scope>NUCLEOTIDE SEQUENCE [LARGE SCALE GENOMIC DNA]</scope>
    <source>
        <strain evidence="2 3">IAM M-71</strain>
    </source>
</reference>
<keyword evidence="1" id="KW-0732">Signal</keyword>
<sequence length="150" mass="17061">MKAFFSSPIPKFHKWMTLCTLGVTLLGLPLIAVAQDAVMPSSRGDSESSDSSHKTHKKIYVNHTKWMVEYAENGRNGDYHPVPWLFMPDGTVSAGNLWHGVWKRKSDNKISVFIRMNGSSTRDEFEVKFISPSKFTAFKNGQAYRYAVRK</sequence>
<feature type="chain" id="PRO_5012007434" evidence="1">
    <location>
        <begin position="35"/>
        <end position="150"/>
    </location>
</feature>
<evidence type="ECO:0000256" key="1">
    <source>
        <dbReference type="SAM" id="SignalP"/>
    </source>
</evidence>